<dbReference type="Proteomes" id="UP000005666">
    <property type="component" value="Chromosome 3"/>
</dbReference>
<dbReference type="OMA" id="RSSWHEA"/>
<evidence type="ECO:0000256" key="1">
    <source>
        <dbReference type="SAM" id="MobiDB-lite"/>
    </source>
</evidence>
<feature type="region of interest" description="Disordered" evidence="1">
    <location>
        <begin position="305"/>
        <end position="332"/>
    </location>
</feature>
<dbReference type="OrthoDB" id="4041625at2759"/>
<dbReference type="STRING" id="1071381.G8BRE7"/>
<dbReference type="eggNOG" id="ENOG502S5RS">
    <property type="taxonomic scope" value="Eukaryota"/>
</dbReference>
<dbReference type="AlphaFoldDB" id="G8BRE7"/>
<accession>G8BRE7</accession>
<protein>
    <submittedName>
        <fullName evidence="2">Uncharacterized protein</fullName>
    </submittedName>
</protein>
<dbReference type="EMBL" id="HE612858">
    <property type="protein sequence ID" value="CCE62323.1"/>
    <property type="molecule type" value="Genomic_DNA"/>
</dbReference>
<dbReference type="KEGG" id="tpf:TPHA_0C01670"/>
<dbReference type="RefSeq" id="XP_003684757.1">
    <property type="nucleotide sequence ID" value="XM_003684709.1"/>
</dbReference>
<sequence length="403" mass="45902">MDSETVEHVPISDDQQLDKHTSEETLNVENKNGTVKESKVQKIGMLCVSPGLHSETLNDKMLSTLKVSEDMEKAERSRRVSDVSDSMQNIPRKQIDTQEDLMLVKDQLKDLKKNSLNRKSIPAPLAINDDTTNMKSGFRSSRIQGRNTFITNDAPFSNTNTLRSAPACVTKHTIQKRPRVQYCGKTPRMNPPNTSTSNYPRVPFHRRQASSEFPTNFTPFQNQYVSPAPVDPYMYPPYYIPHPSGHYLVPNVMGFTPQSPVAGPMPFNINRSANPMFSPQVSLYQTWPKQDIKITNKRENTIFNKNNSEPVHINLSENSTSKDSKSDDESTALALDDEDISDNNESTIETKVKEMIDGEISLLGHEFKFEYQKSSRKMDKKIFISVCNKIWDDTFELEKRTNQ</sequence>
<name>G8BRE7_TETPH</name>
<organism evidence="2 3">
    <name type="scientific">Tetrapisispora phaffii (strain ATCC 24235 / CBS 4417 / NBRC 1672 / NRRL Y-8282 / UCD 70-5)</name>
    <name type="common">Yeast</name>
    <name type="synonym">Fabospora phaffii</name>
    <dbReference type="NCBI Taxonomy" id="1071381"/>
    <lineage>
        <taxon>Eukaryota</taxon>
        <taxon>Fungi</taxon>
        <taxon>Dikarya</taxon>
        <taxon>Ascomycota</taxon>
        <taxon>Saccharomycotina</taxon>
        <taxon>Saccharomycetes</taxon>
        <taxon>Saccharomycetales</taxon>
        <taxon>Saccharomycetaceae</taxon>
        <taxon>Tetrapisispora</taxon>
    </lineage>
</organism>
<proteinExistence type="predicted"/>
<gene>
    <name evidence="2" type="primary">TPHA0C01670</name>
    <name evidence="2" type="ordered locus">TPHA_0C01670</name>
</gene>
<feature type="region of interest" description="Disordered" evidence="1">
    <location>
        <begin position="1"/>
        <end position="22"/>
    </location>
</feature>
<evidence type="ECO:0000313" key="3">
    <source>
        <dbReference type="Proteomes" id="UP000005666"/>
    </source>
</evidence>
<reference evidence="2 3" key="1">
    <citation type="journal article" date="2011" name="Proc. Natl. Acad. Sci. U.S.A.">
        <title>Evolutionary erosion of yeast sex chromosomes by mating-type switching accidents.</title>
        <authorList>
            <person name="Gordon J.L."/>
            <person name="Armisen D."/>
            <person name="Proux-Wera E."/>
            <person name="Oheigeartaigh S.S."/>
            <person name="Byrne K.P."/>
            <person name="Wolfe K.H."/>
        </authorList>
    </citation>
    <scope>NUCLEOTIDE SEQUENCE [LARGE SCALE GENOMIC DNA]</scope>
    <source>
        <strain evidence="3">ATCC 24235 / CBS 4417 / NBRC 1672 / NRRL Y-8282 / UCD 70-5</strain>
    </source>
</reference>
<dbReference type="GeneID" id="11534073"/>
<keyword evidence="3" id="KW-1185">Reference proteome</keyword>
<evidence type="ECO:0000313" key="2">
    <source>
        <dbReference type="EMBL" id="CCE62323.1"/>
    </source>
</evidence>
<dbReference type="HOGENOM" id="CLU_642614_0_0_1"/>